<dbReference type="PANTHER" id="PTHR24095:SF14">
    <property type="entry name" value="ACETYL-COENZYME A SYNTHETASE 1"/>
    <property type="match status" value="1"/>
</dbReference>
<dbReference type="RefSeq" id="WP_191197650.1">
    <property type="nucleotide sequence ID" value="NZ_BAAAPA010000002.1"/>
</dbReference>
<protein>
    <submittedName>
        <fullName evidence="3">AMP-binding protein</fullName>
    </submittedName>
</protein>
<dbReference type="InterPro" id="IPR000873">
    <property type="entry name" value="AMP-dep_synth/lig_dom"/>
</dbReference>
<gene>
    <name evidence="3" type="ORF">IEZ25_01670</name>
</gene>
<feature type="domain" description="AMP-dependent synthetase/ligase" evidence="2">
    <location>
        <begin position="31"/>
        <end position="125"/>
    </location>
</feature>
<dbReference type="SUPFAM" id="SSF56801">
    <property type="entry name" value="Acetyl-CoA synthetase-like"/>
    <property type="match status" value="1"/>
</dbReference>
<organism evidence="3 4">
    <name type="scientific">Nocardioides hwasunensis</name>
    <dbReference type="NCBI Taxonomy" id="397258"/>
    <lineage>
        <taxon>Bacteria</taxon>
        <taxon>Bacillati</taxon>
        <taxon>Actinomycetota</taxon>
        <taxon>Actinomycetes</taxon>
        <taxon>Propionibacteriales</taxon>
        <taxon>Nocardioidaceae</taxon>
        <taxon>Nocardioides</taxon>
    </lineage>
</organism>
<comment type="caution">
    <text evidence="3">The sequence shown here is derived from an EMBL/GenBank/DDBJ whole genome shotgun (WGS) entry which is preliminary data.</text>
</comment>
<dbReference type="EMBL" id="JACXYY010000001">
    <property type="protein sequence ID" value="MBD3913307.1"/>
    <property type="molecule type" value="Genomic_DNA"/>
</dbReference>
<dbReference type="Pfam" id="PF00501">
    <property type="entry name" value="AMP-binding"/>
    <property type="match status" value="1"/>
</dbReference>
<evidence type="ECO:0000313" key="4">
    <source>
        <dbReference type="Proteomes" id="UP000649289"/>
    </source>
</evidence>
<name>A0ABR8MBK1_9ACTN</name>
<dbReference type="Proteomes" id="UP000649289">
    <property type="component" value="Unassembled WGS sequence"/>
</dbReference>
<dbReference type="InterPro" id="IPR042099">
    <property type="entry name" value="ANL_N_sf"/>
</dbReference>
<evidence type="ECO:0000313" key="3">
    <source>
        <dbReference type="EMBL" id="MBD3913307.1"/>
    </source>
</evidence>
<proteinExistence type="predicted"/>
<keyword evidence="1" id="KW-0007">Acetylation</keyword>
<sequence length="198" mass="19975">MTDIAWFRAPAGDDPGTLNACYNALDVHVIRGRSDDVALSVGGSDLTFARLLTEVAACAGVLRAFGVETGDQVALGAVSRETGVLVVLAAARVGAVVQYDDSPGAEGKVVVRAGGGEVVFAAGGDEIPWDVAMRAGRTDPAGCADVRGDAVLARHGSDELTVLAALGASDVPTPPTPPGATLLEVAGLQIWSFEPPGA</sequence>
<accession>A0ABR8MBK1</accession>
<reference evidence="3 4" key="1">
    <citation type="submission" date="2020-09" db="EMBL/GenBank/DDBJ databases">
        <title>novel species in genus Nocardioides.</title>
        <authorList>
            <person name="Zhang G."/>
        </authorList>
    </citation>
    <scope>NUCLEOTIDE SEQUENCE [LARGE SCALE GENOMIC DNA]</scope>
    <source>
        <strain evidence="3 4">19197</strain>
    </source>
</reference>
<evidence type="ECO:0000256" key="1">
    <source>
        <dbReference type="ARBA" id="ARBA00022990"/>
    </source>
</evidence>
<evidence type="ECO:0000259" key="2">
    <source>
        <dbReference type="Pfam" id="PF00501"/>
    </source>
</evidence>
<dbReference type="PANTHER" id="PTHR24095">
    <property type="entry name" value="ACETYL-COENZYME A SYNTHETASE"/>
    <property type="match status" value="1"/>
</dbReference>
<dbReference type="Gene3D" id="3.40.50.12780">
    <property type="entry name" value="N-terminal domain of ligase-like"/>
    <property type="match status" value="1"/>
</dbReference>
<keyword evidence="4" id="KW-1185">Reference proteome</keyword>